<evidence type="ECO:0000256" key="10">
    <source>
        <dbReference type="ARBA" id="ARBA00023128"/>
    </source>
</evidence>
<dbReference type="GO" id="GO:0005743">
    <property type="term" value="C:mitochondrial inner membrane"/>
    <property type="evidence" value="ECO:0007669"/>
    <property type="project" value="UniProtKB-SubCell"/>
</dbReference>
<dbReference type="Pfam" id="PF08122">
    <property type="entry name" value="NDUF_B12"/>
    <property type="match status" value="1"/>
</dbReference>
<keyword evidence="7" id="KW-0999">Mitochondrion inner membrane</keyword>
<evidence type="ECO:0000256" key="7">
    <source>
        <dbReference type="ARBA" id="ARBA00022792"/>
    </source>
</evidence>
<gene>
    <name evidence="13" type="ORF">RhiirA4_542481</name>
</gene>
<evidence type="ECO:0000256" key="9">
    <source>
        <dbReference type="ARBA" id="ARBA00022989"/>
    </source>
</evidence>
<evidence type="ECO:0000256" key="3">
    <source>
        <dbReference type="ARBA" id="ARBA00005667"/>
    </source>
</evidence>
<keyword evidence="8" id="KW-0249">Electron transport</keyword>
<organism evidence="13 14">
    <name type="scientific">Rhizophagus irregularis</name>
    <dbReference type="NCBI Taxonomy" id="588596"/>
    <lineage>
        <taxon>Eukaryota</taxon>
        <taxon>Fungi</taxon>
        <taxon>Fungi incertae sedis</taxon>
        <taxon>Mucoromycota</taxon>
        <taxon>Glomeromycotina</taxon>
        <taxon>Glomeromycetes</taxon>
        <taxon>Glomerales</taxon>
        <taxon>Glomeraceae</taxon>
        <taxon>Rhizophagus</taxon>
    </lineage>
</organism>
<keyword evidence="11 12" id="KW-0472">Membrane</keyword>
<dbReference type="VEuPathDB" id="FungiDB:RhiirA1_373603"/>
<proteinExistence type="inferred from homology"/>
<keyword evidence="5" id="KW-0679">Respiratory chain</keyword>
<feature type="transmembrane region" description="Helical" evidence="12">
    <location>
        <begin position="30"/>
        <end position="48"/>
    </location>
</feature>
<protein>
    <submittedName>
        <fullName evidence="13">Uncharacterized protein</fullName>
    </submittedName>
</protein>
<comment type="caution">
    <text evidence="13">The sequence shown here is derived from an EMBL/GenBank/DDBJ whole genome shotgun (WGS) entry which is preliminary data.</text>
</comment>
<accession>A0A2I1GF83</accession>
<dbReference type="GO" id="GO:0022900">
    <property type="term" value="P:electron transport chain"/>
    <property type="evidence" value="ECO:0007669"/>
    <property type="project" value="InterPro"/>
</dbReference>
<keyword evidence="9 12" id="KW-1133">Transmembrane helix</keyword>
<evidence type="ECO:0000256" key="11">
    <source>
        <dbReference type="ARBA" id="ARBA00023136"/>
    </source>
</evidence>
<evidence type="ECO:0000256" key="2">
    <source>
        <dbReference type="ARBA" id="ARBA00004298"/>
    </source>
</evidence>
<keyword evidence="4" id="KW-0813">Transport</keyword>
<dbReference type="GO" id="GO:0032981">
    <property type="term" value="P:mitochondrial respiratory chain complex I assembly"/>
    <property type="evidence" value="ECO:0007669"/>
    <property type="project" value="TreeGrafter"/>
</dbReference>
<evidence type="ECO:0000256" key="5">
    <source>
        <dbReference type="ARBA" id="ARBA00022660"/>
    </source>
</evidence>
<evidence type="ECO:0000256" key="8">
    <source>
        <dbReference type="ARBA" id="ARBA00022982"/>
    </source>
</evidence>
<name>A0A2I1GF83_9GLOM</name>
<evidence type="ECO:0000256" key="6">
    <source>
        <dbReference type="ARBA" id="ARBA00022692"/>
    </source>
</evidence>
<comment type="function">
    <text evidence="1">Accessory subunit of the mitochondrial membrane respiratory chain NADH dehydrogenase (Complex I), that is believed not to be involved in catalysis. Complex I functions in the transfer of electrons from NADH to the respiratory chain. The immediate electron acceptor for the enzyme is believed to be ubiquinone.</text>
</comment>
<evidence type="ECO:0000313" key="14">
    <source>
        <dbReference type="Proteomes" id="UP000234323"/>
    </source>
</evidence>
<dbReference type="PANTHER" id="PTHR15082:SF2">
    <property type="entry name" value="NADH DEHYDROGENASE [UBIQUINONE] 1 BETA SUBCOMPLEX SUBUNIT 3"/>
    <property type="match status" value="1"/>
</dbReference>
<keyword evidence="6 12" id="KW-0812">Transmembrane</keyword>
<dbReference type="VEuPathDB" id="FungiDB:FUN_023923"/>
<dbReference type="Proteomes" id="UP000234323">
    <property type="component" value="Unassembled WGS sequence"/>
</dbReference>
<keyword evidence="10" id="KW-0496">Mitochondrion</keyword>
<dbReference type="EMBL" id="LLXI01000374">
    <property type="protein sequence ID" value="PKY45286.1"/>
    <property type="molecule type" value="Genomic_DNA"/>
</dbReference>
<evidence type="ECO:0000256" key="12">
    <source>
        <dbReference type="SAM" id="Phobius"/>
    </source>
</evidence>
<evidence type="ECO:0000256" key="4">
    <source>
        <dbReference type="ARBA" id="ARBA00022448"/>
    </source>
</evidence>
<dbReference type="VEuPathDB" id="FungiDB:RhiirFUN_004803"/>
<comment type="subcellular location">
    <subcellularLocation>
        <location evidence="2">Mitochondrion inner membrane</location>
        <topology evidence="2">Single-pass membrane protein</topology>
        <orientation evidence="2">Matrix side</orientation>
    </subcellularLocation>
</comment>
<dbReference type="PANTHER" id="PTHR15082">
    <property type="entry name" value="NADH-UBIQUINONE OXIDOREDUCTASE B12 SUBUNIT"/>
    <property type="match status" value="1"/>
</dbReference>
<evidence type="ECO:0000256" key="1">
    <source>
        <dbReference type="ARBA" id="ARBA00003195"/>
    </source>
</evidence>
<sequence length="102" mass="11948">MPSQKLHDPWAKREAWRNAPHFSPRYSLRHAWPGLSWGIGAFIIYLGIDAVTSRMNAHDKHIETKESQAQTDLLYNLSEKLFHNYFTTISQLFHNDFSPNHN</sequence>
<keyword evidence="14" id="KW-1185">Reference proteome</keyword>
<evidence type="ECO:0000313" key="13">
    <source>
        <dbReference type="EMBL" id="PKY45286.1"/>
    </source>
</evidence>
<dbReference type="InterPro" id="IPR012576">
    <property type="entry name" value="NDUFB3"/>
</dbReference>
<reference evidence="13 14" key="1">
    <citation type="submission" date="2015-10" db="EMBL/GenBank/DDBJ databases">
        <title>Genome analyses suggest a sexual origin of heterokaryosis in a supposedly ancient asexual fungus.</title>
        <authorList>
            <person name="Ropars J."/>
            <person name="Sedzielewska K."/>
            <person name="Noel J."/>
            <person name="Charron P."/>
            <person name="Farinelli L."/>
            <person name="Marton T."/>
            <person name="Kruger M."/>
            <person name="Pelin A."/>
            <person name="Brachmann A."/>
            <person name="Corradi N."/>
        </authorList>
    </citation>
    <scope>NUCLEOTIDE SEQUENCE [LARGE SCALE GENOMIC DNA]</scope>
    <source>
        <strain evidence="13 14">A4</strain>
    </source>
</reference>
<dbReference type="AlphaFoldDB" id="A0A2I1GF83"/>
<comment type="similarity">
    <text evidence="3">Belongs to the complex I NDUFB3 subunit family.</text>
</comment>